<dbReference type="InterPro" id="IPR017685">
    <property type="entry name" value="ArgP"/>
</dbReference>
<dbReference type="PANTHER" id="PTHR30579">
    <property type="entry name" value="TRANSCRIPTIONAL REGULATOR"/>
    <property type="match status" value="1"/>
</dbReference>
<comment type="caution">
    <text evidence="7">The sequence shown here is derived from an EMBL/GenBank/DDBJ whole genome shotgun (WGS) entry which is preliminary data.</text>
</comment>
<dbReference type="Gene3D" id="1.10.10.10">
    <property type="entry name" value="Winged helix-like DNA-binding domain superfamily/Winged helix DNA-binding domain"/>
    <property type="match status" value="1"/>
</dbReference>
<keyword evidence="3" id="KW-0238">DNA-binding</keyword>
<evidence type="ECO:0000256" key="2">
    <source>
        <dbReference type="ARBA" id="ARBA00023015"/>
    </source>
</evidence>
<protein>
    <submittedName>
        <fullName evidence="7">LysR family transcriptional regulator ArgP</fullName>
    </submittedName>
</protein>
<dbReference type="EMBL" id="SMZX01000002">
    <property type="protein sequence ID" value="TDL44319.1"/>
    <property type="molecule type" value="Genomic_DNA"/>
</dbReference>
<feature type="domain" description="HTH lysR-type" evidence="6">
    <location>
        <begin position="13"/>
        <end position="69"/>
    </location>
</feature>
<reference evidence="7 8" key="1">
    <citation type="submission" date="2019-03" db="EMBL/GenBank/DDBJ databases">
        <title>Genome Sequencing and Assembly of Various Microbes Isolated from Partially Reclaimed Soil and Acid Mine Drainage (AMD) Site.</title>
        <authorList>
            <person name="Steinbock B."/>
            <person name="Bechtold R."/>
            <person name="Sevigny J.L."/>
            <person name="Thomas D."/>
            <person name="Cuthill L.R."/>
            <person name="Aveiro Johannsen E.J."/>
            <person name="Thomas K."/>
            <person name="Ghosh A."/>
        </authorList>
    </citation>
    <scope>NUCLEOTIDE SEQUENCE [LARGE SCALE GENOMIC DNA]</scope>
    <source>
        <strain evidence="7 8">F-B2</strain>
    </source>
</reference>
<dbReference type="PROSITE" id="PS50931">
    <property type="entry name" value="HTH_LYSR"/>
    <property type="match status" value="1"/>
</dbReference>
<organism evidence="7 8">
    <name type="scientific">Microbacterium oleivorans</name>
    <dbReference type="NCBI Taxonomy" id="273677"/>
    <lineage>
        <taxon>Bacteria</taxon>
        <taxon>Bacillati</taxon>
        <taxon>Actinomycetota</taxon>
        <taxon>Actinomycetes</taxon>
        <taxon>Micrococcales</taxon>
        <taxon>Microbacteriaceae</taxon>
        <taxon>Microbacterium</taxon>
    </lineage>
</organism>
<evidence type="ECO:0000313" key="8">
    <source>
        <dbReference type="Proteomes" id="UP000295633"/>
    </source>
</evidence>
<dbReference type="Proteomes" id="UP000295633">
    <property type="component" value="Unassembled WGS sequence"/>
</dbReference>
<comment type="similarity">
    <text evidence="1">Belongs to the LysR transcriptional regulatory family.</text>
</comment>
<dbReference type="SUPFAM" id="SSF46785">
    <property type="entry name" value="Winged helix' DNA-binding domain"/>
    <property type="match status" value="1"/>
</dbReference>
<dbReference type="InterPro" id="IPR036390">
    <property type="entry name" value="WH_DNA-bd_sf"/>
</dbReference>
<evidence type="ECO:0000256" key="3">
    <source>
        <dbReference type="ARBA" id="ARBA00023125"/>
    </source>
</evidence>
<proteinExistence type="inferred from homology"/>
<accession>A0A4R5YIS5</accession>
<dbReference type="PANTHER" id="PTHR30579:SF2">
    <property type="entry name" value="HTH-TYPE TRANSCRIPTIONAL REGULATOR ARGP"/>
    <property type="match status" value="1"/>
</dbReference>
<dbReference type="Gene3D" id="3.40.190.290">
    <property type="match status" value="1"/>
</dbReference>
<evidence type="ECO:0000256" key="5">
    <source>
        <dbReference type="ARBA" id="ARBA00023163"/>
    </source>
</evidence>
<dbReference type="Pfam" id="PF00126">
    <property type="entry name" value="HTH_1"/>
    <property type="match status" value="1"/>
</dbReference>
<dbReference type="SUPFAM" id="SSF53850">
    <property type="entry name" value="Periplasmic binding protein-like II"/>
    <property type="match status" value="1"/>
</dbReference>
<dbReference type="GO" id="GO:0003700">
    <property type="term" value="F:DNA-binding transcription factor activity"/>
    <property type="evidence" value="ECO:0007669"/>
    <property type="project" value="InterPro"/>
</dbReference>
<dbReference type="STRING" id="273677.BW34_02008"/>
<keyword evidence="2" id="KW-0805">Transcription regulation</keyword>
<evidence type="ECO:0000259" key="6">
    <source>
        <dbReference type="PROSITE" id="PS50931"/>
    </source>
</evidence>
<dbReference type="InterPro" id="IPR050176">
    <property type="entry name" value="LTTR"/>
</dbReference>
<evidence type="ECO:0000256" key="1">
    <source>
        <dbReference type="ARBA" id="ARBA00009437"/>
    </source>
</evidence>
<evidence type="ECO:0000313" key="7">
    <source>
        <dbReference type="EMBL" id="TDL44319.1"/>
    </source>
</evidence>
<dbReference type="GO" id="GO:0003677">
    <property type="term" value="F:DNA binding"/>
    <property type="evidence" value="ECO:0007669"/>
    <property type="project" value="UniProtKB-KW"/>
</dbReference>
<name>A0A4R5YIS5_9MICO</name>
<dbReference type="NCBIfam" id="TIGR03298">
    <property type="entry name" value="argP"/>
    <property type="match status" value="1"/>
</dbReference>
<sequence length="303" mass="32594">MKGCFSKLGCVDIPVEHLRTLAAAVDAGTLDRAAAQLGITPSAVSQRIRVIEQRVGRVVLRRTKPVTATPAGEPLVRLARQLDLLEHETRSALGDDGGPAHVPLAVNADSLITWFLPALAAVTDMQDVTFELHREDQERTAQLLAAGTVMAAVTSQREAVPGCVSSPLGRMRYTAVATRAFADRWFPDGVDRAGLEAAPRVDFDRHDTLQSSFARRHGARREPPRHIISASAEFAEAITLGLGWGMLLPGQFDAGVADGSLTILTADTVEVPLYWQRWNLSSGLLDTVTDAVRRIAAASPVLV</sequence>
<keyword evidence="4" id="KW-0010">Activator</keyword>
<dbReference type="Pfam" id="PF03466">
    <property type="entry name" value="LysR_substrate"/>
    <property type="match status" value="1"/>
</dbReference>
<dbReference type="AlphaFoldDB" id="A0A4R5YIS5"/>
<dbReference type="NCBIfam" id="NF002964">
    <property type="entry name" value="PRK03635.1"/>
    <property type="match status" value="1"/>
</dbReference>
<dbReference type="InterPro" id="IPR036388">
    <property type="entry name" value="WH-like_DNA-bd_sf"/>
</dbReference>
<gene>
    <name evidence="7" type="ORF">E2R54_12595</name>
</gene>
<keyword evidence="5" id="KW-0804">Transcription</keyword>
<dbReference type="InterPro" id="IPR000847">
    <property type="entry name" value="LysR_HTH_N"/>
</dbReference>
<evidence type="ECO:0000256" key="4">
    <source>
        <dbReference type="ARBA" id="ARBA00023159"/>
    </source>
</evidence>
<dbReference type="InterPro" id="IPR005119">
    <property type="entry name" value="LysR_subst-bd"/>
</dbReference>